<dbReference type="GO" id="GO:0008270">
    <property type="term" value="F:zinc ion binding"/>
    <property type="evidence" value="ECO:0007669"/>
    <property type="project" value="InterPro"/>
</dbReference>
<evidence type="ECO:0000256" key="1">
    <source>
        <dbReference type="SAM" id="Coils"/>
    </source>
</evidence>
<gene>
    <name evidence="3" type="ORF">Tci_012321</name>
</gene>
<evidence type="ECO:0000256" key="2">
    <source>
        <dbReference type="SAM" id="MobiDB-lite"/>
    </source>
</evidence>
<feature type="compositionally biased region" description="Basic and acidic residues" evidence="2">
    <location>
        <begin position="818"/>
        <end position="832"/>
    </location>
</feature>
<evidence type="ECO:0008006" key="4">
    <source>
        <dbReference type="Google" id="ProtNLM"/>
    </source>
</evidence>
<feature type="coiled-coil region" evidence="1">
    <location>
        <begin position="1248"/>
        <end position="1275"/>
    </location>
</feature>
<feature type="region of interest" description="Disordered" evidence="2">
    <location>
        <begin position="810"/>
        <end position="832"/>
    </location>
</feature>
<dbReference type="InterPro" id="IPR036875">
    <property type="entry name" value="Znf_CCHC_sf"/>
</dbReference>
<dbReference type="GO" id="GO:0003676">
    <property type="term" value="F:nucleic acid binding"/>
    <property type="evidence" value="ECO:0007669"/>
    <property type="project" value="InterPro"/>
</dbReference>
<sequence>MEMMQTRDNLVEAIQALLKKFDHIPPKEKPMAFLLAKDKFLKIKRAFEEEQNQPEVIQELMLKIFNDLKFCDGILLKQEKQAAPSNKQEETVWQHCLQKRRQLELMLYFKVTILQPKDSLIMEDEDINTIPEKESDEFIKSSVEDLVPIPTNCVIFFRPLFDSYGDSTSSEYSSDNESFLEEDVFSNPAFKLDVESIPSDVNPLYDEVLEDIDGTIYLIDSIINFSPKIDPILEEFVGELTLVNPIPPRINFDYEEDIRLIEKLLYDNSSPRPPKELNFEISIESFSQSPILFEDSDSLMGEIDTFLTFDDSIPPGIDSDGYNSEEDNLFLEYEHNLGELTKVCVEEIFGEPRVYMPNVLPTHSTLCQDMDFTLSTDFSGSDLVVSFPSINRNKTFDPKIFIEFQSKRFLSLNKFSISFISDPLSLVLETLLPFSSVNEDKVFNSRNLVLNEEKSPHLLSHQGFKAFKIIHNFLNESPMMIYRGNIPIMDVKFESLDIILCEVSKAWSPKSVSAGMCREEDRYMGQSYLKNHNSHSETEYLENSSNEIAPEEPDNSLSMGDEHLDTISETKSDDVIKSSVEDLVPILSESEGISDYTCDVPFCDNSPPLDVLNDHFELFSDFNDDCTSCDDFSPINVFEEKPVTFSNPLFNSNDDFTSSDDESLSDEDVLEDNVKIYSNLLFEFNDEYISSDINPLFDKVLEDIECKDSYDSNLDESTFLVTPLSDSNEDEYFTSGDDVELLLHHDPSTPMMSIVAQGVKRQPVAAVAALGGAEDAPDVDEGAQAVPAPIHAPSPPPPAAGILIRHSIGPFEGAPQRSSRDAPDNGPARRVDGRINCKLTGHVYRVKAQATDDSLAVPEHTTVETPTNMSPENKAHFLAEKETIHLILTGIRDDIYSTVDACQTAQEILYKLMNEMIRNNLTVTTMQVNVQFLQQLQLEWSRFVTIVIQQYKLDEVSYHKLFDILNQYQNEVNELRAEKLARNANPLALRTVNVAGTREKVGSPVVQKSGIKCFNYKEYGHFAKECRKPKRVKDFAYYKEKMLLYKQAEQGTDSKPMEQVQNDAGYNVFANYLQHSDQSESISNTCLVKTDDSNVTPDSPNMCEDDIHNEQNDVDSDDERVALANLIANLKLDVDENKKIQKQLKKANTTLAQELKECKTILAKTSKSLGESISFRDSCLVTIQTKQVEFEKFKAFNDHTIDYDKLEHLFRAPTAHDMEILIQTCLMPLSIKTQIDSLKFVHELKQEMHADLKYVESLEKEINELESDKTEFSDMYDVILQECVSKDVMCSYLMSLSDLDALDELQCLYLHKVKECECLAQKLSNQTESVSKEVHTKLLTCFVKLEKHSVSLELNLQKHKEQAKNDTVWNEKASHGFRKEREQYIKIQDLKAKLQDKNIAISELKKLIEKGKGKSVDTKFDRPSVVRQPNAQRIPKPSVLGKLTPFLNSLDKIYFQKIESVSKANVSEGLSKPVTAQTLPQTAKKA</sequence>
<accession>A0A6L2JTK1</accession>
<organism evidence="3">
    <name type="scientific">Tanacetum cinerariifolium</name>
    <name type="common">Dalmatian daisy</name>
    <name type="synonym">Chrysanthemum cinerariifolium</name>
    <dbReference type="NCBI Taxonomy" id="118510"/>
    <lineage>
        <taxon>Eukaryota</taxon>
        <taxon>Viridiplantae</taxon>
        <taxon>Streptophyta</taxon>
        <taxon>Embryophyta</taxon>
        <taxon>Tracheophyta</taxon>
        <taxon>Spermatophyta</taxon>
        <taxon>Magnoliopsida</taxon>
        <taxon>eudicotyledons</taxon>
        <taxon>Gunneridae</taxon>
        <taxon>Pentapetalae</taxon>
        <taxon>asterids</taxon>
        <taxon>campanulids</taxon>
        <taxon>Asterales</taxon>
        <taxon>Asteraceae</taxon>
        <taxon>Asteroideae</taxon>
        <taxon>Anthemideae</taxon>
        <taxon>Anthemidinae</taxon>
        <taxon>Tanacetum</taxon>
    </lineage>
</organism>
<keyword evidence="1" id="KW-0175">Coiled coil</keyword>
<dbReference type="SUPFAM" id="SSF57756">
    <property type="entry name" value="Retrovirus zinc finger-like domains"/>
    <property type="match status" value="1"/>
</dbReference>
<feature type="coiled-coil region" evidence="1">
    <location>
        <begin position="958"/>
        <end position="985"/>
    </location>
</feature>
<comment type="caution">
    <text evidence="3">The sequence shown here is derived from an EMBL/GenBank/DDBJ whole genome shotgun (WGS) entry which is preliminary data.</text>
</comment>
<name>A0A6L2JTK1_TANCI</name>
<proteinExistence type="predicted"/>
<dbReference type="Gene3D" id="4.10.60.10">
    <property type="entry name" value="Zinc finger, CCHC-type"/>
    <property type="match status" value="1"/>
</dbReference>
<protein>
    <recommendedName>
        <fullName evidence="4">Reverse transcriptase domain-containing protein</fullName>
    </recommendedName>
</protein>
<evidence type="ECO:0000313" key="3">
    <source>
        <dbReference type="EMBL" id="GEU40343.1"/>
    </source>
</evidence>
<reference evidence="3" key="1">
    <citation type="journal article" date="2019" name="Sci. Rep.">
        <title>Draft genome of Tanacetum cinerariifolium, the natural source of mosquito coil.</title>
        <authorList>
            <person name="Yamashiro T."/>
            <person name="Shiraishi A."/>
            <person name="Satake H."/>
            <person name="Nakayama K."/>
        </authorList>
    </citation>
    <scope>NUCLEOTIDE SEQUENCE</scope>
</reference>
<dbReference type="EMBL" id="BKCJ010001290">
    <property type="protein sequence ID" value="GEU40343.1"/>
    <property type="molecule type" value="Genomic_DNA"/>
</dbReference>